<dbReference type="RefSeq" id="WP_107000361.1">
    <property type="nucleotide sequence ID" value="NZ_PYLO01000001.1"/>
</dbReference>
<evidence type="ECO:0000313" key="5">
    <source>
        <dbReference type="EMBL" id="PST39242.1"/>
    </source>
</evidence>
<dbReference type="SUPFAM" id="SSF51215">
    <property type="entry name" value="Regulatory protein AraC"/>
    <property type="match status" value="1"/>
</dbReference>
<dbReference type="SUPFAM" id="SSF46689">
    <property type="entry name" value="Homeodomain-like"/>
    <property type="match status" value="2"/>
</dbReference>
<dbReference type="InterPro" id="IPR020449">
    <property type="entry name" value="Tscrpt_reg_AraC-type_HTH"/>
</dbReference>
<dbReference type="Proteomes" id="UP000241048">
    <property type="component" value="Unassembled WGS sequence"/>
</dbReference>
<evidence type="ECO:0000256" key="1">
    <source>
        <dbReference type="ARBA" id="ARBA00023015"/>
    </source>
</evidence>
<dbReference type="InterPro" id="IPR003313">
    <property type="entry name" value="AraC-bd"/>
</dbReference>
<dbReference type="InterPro" id="IPR014710">
    <property type="entry name" value="RmlC-like_jellyroll"/>
</dbReference>
<sequence>MITNYLSINSDREENLIRIFPDFPVSVYRTDFSDPSYQLVSWHWHEDFQFCLVERGEVCFQTPGSRFPISSGCGIFFNRRLVHSALPLTTDSSYYCINFSPALLTAASGAALSDAMVLPLLNEETLSFFQFDALTPDGSLLADSICRILQLSENHTPESSFQVYGILFSLWIIAWRFLRQDESTFNKRGDTSAANSRLKEIFHYLQAHYSQKITLREISDAVCLCPEECERFFKRMTGITIFQYLLEYRIKKSQELLNNSRLSIAEIAQSSGFTTQSYYSSCFKRLTGCTPGAYRKRKISLITFL</sequence>
<keyword evidence="6" id="KW-1185">Reference proteome</keyword>
<dbReference type="GO" id="GO:0003700">
    <property type="term" value="F:DNA-binding transcription factor activity"/>
    <property type="evidence" value="ECO:0007669"/>
    <property type="project" value="InterPro"/>
</dbReference>
<dbReference type="PANTHER" id="PTHR43280:SF28">
    <property type="entry name" value="HTH-TYPE TRANSCRIPTIONAL ACTIVATOR RHAS"/>
    <property type="match status" value="1"/>
</dbReference>
<organism evidence="5 6">
    <name type="scientific">Clostridium fessum</name>
    <dbReference type="NCBI Taxonomy" id="2126740"/>
    <lineage>
        <taxon>Bacteria</taxon>
        <taxon>Bacillati</taxon>
        <taxon>Bacillota</taxon>
        <taxon>Clostridia</taxon>
        <taxon>Eubacteriales</taxon>
        <taxon>Clostridiaceae</taxon>
        <taxon>Clostridium</taxon>
    </lineage>
</organism>
<dbReference type="PROSITE" id="PS00041">
    <property type="entry name" value="HTH_ARAC_FAMILY_1"/>
    <property type="match status" value="1"/>
</dbReference>
<proteinExistence type="predicted"/>
<evidence type="ECO:0000256" key="2">
    <source>
        <dbReference type="ARBA" id="ARBA00023125"/>
    </source>
</evidence>
<evidence type="ECO:0000259" key="4">
    <source>
        <dbReference type="PROSITE" id="PS01124"/>
    </source>
</evidence>
<keyword evidence="2" id="KW-0238">DNA-binding</keyword>
<protein>
    <recommendedName>
        <fullName evidence="4">HTH araC/xylS-type domain-containing protein</fullName>
    </recommendedName>
</protein>
<evidence type="ECO:0000256" key="3">
    <source>
        <dbReference type="ARBA" id="ARBA00023163"/>
    </source>
</evidence>
<dbReference type="InterPro" id="IPR018062">
    <property type="entry name" value="HTH_AraC-typ_CS"/>
</dbReference>
<dbReference type="Gene3D" id="1.10.10.60">
    <property type="entry name" value="Homeodomain-like"/>
    <property type="match status" value="2"/>
</dbReference>
<feature type="domain" description="HTH araC/xylS-type" evidence="4">
    <location>
        <begin position="199"/>
        <end position="297"/>
    </location>
</feature>
<dbReference type="Pfam" id="PF02311">
    <property type="entry name" value="AraC_binding"/>
    <property type="match status" value="1"/>
</dbReference>
<dbReference type="AlphaFoldDB" id="A0A2T3FVD1"/>
<keyword evidence="1" id="KW-0805">Transcription regulation</keyword>
<dbReference type="EMBL" id="PYLO01000001">
    <property type="protein sequence ID" value="PST39242.1"/>
    <property type="molecule type" value="Genomic_DNA"/>
</dbReference>
<dbReference type="PRINTS" id="PR00032">
    <property type="entry name" value="HTHARAC"/>
</dbReference>
<dbReference type="Pfam" id="PF12833">
    <property type="entry name" value="HTH_18"/>
    <property type="match status" value="1"/>
</dbReference>
<dbReference type="SMART" id="SM00342">
    <property type="entry name" value="HTH_ARAC"/>
    <property type="match status" value="1"/>
</dbReference>
<dbReference type="InterPro" id="IPR009057">
    <property type="entry name" value="Homeodomain-like_sf"/>
</dbReference>
<dbReference type="InterPro" id="IPR018060">
    <property type="entry name" value="HTH_AraC"/>
</dbReference>
<reference evidence="5 6" key="1">
    <citation type="submission" date="2018-03" db="EMBL/GenBank/DDBJ databases">
        <title>Lachnoclostridium SNUG30386 gen.nov., sp.nov., isolated from human faeces.</title>
        <authorList>
            <person name="Seo B."/>
            <person name="Jeon K."/>
            <person name="Ko G."/>
        </authorList>
    </citation>
    <scope>NUCLEOTIDE SEQUENCE [LARGE SCALE GENOMIC DNA]</scope>
    <source>
        <strain evidence="5 6">SNUG30386</strain>
    </source>
</reference>
<dbReference type="Gene3D" id="2.60.120.10">
    <property type="entry name" value="Jelly Rolls"/>
    <property type="match status" value="1"/>
</dbReference>
<accession>A0A2T3FVD1</accession>
<keyword evidence="3" id="KW-0804">Transcription</keyword>
<dbReference type="PROSITE" id="PS01124">
    <property type="entry name" value="HTH_ARAC_FAMILY_2"/>
    <property type="match status" value="1"/>
</dbReference>
<dbReference type="InterPro" id="IPR037923">
    <property type="entry name" value="HTH-like"/>
</dbReference>
<evidence type="ECO:0000313" key="6">
    <source>
        <dbReference type="Proteomes" id="UP000241048"/>
    </source>
</evidence>
<dbReference type="PANTHER" id="PTHR43280">
    <property type="entry name" value="ARAC-FAMILY TRANSCRIPTIONAL REGULATOR"/>
    <property type="match status" value="1"/>
</dbReference>
<comment type="caution">
    <text evidence="5">The sequence shown here is derived from an EMBL/GenBank/DDBJ whole genome shotgun (WGS) entry which is preliminary data.</text>
</comment>
<gene>
    <name evidence="5" type="ORF">C7U56_04925</name>
</gene>
<dbReference type="GO" id="GO:0043565">
    <property type="term" value="F:sequence-specific DNA binding"/>
    <property type="evidence" value="ECO:0007669"/>
    <property type="project" value="InterPro"/>
</dbReference>
<name>A0A2T3FVD1_9CLOT</name>